<dbReference type="AlphaFoldDB" id="A0A6I2U9Y4"/>
<evidence type="ECO:0000256" key="5">
    <source>
        <dbReference type="ARBA" id="ARBA00023136"/>
    </source>
</evidence>
<feature type="transmembrane region" description="Helical" evidence="6">
    <location>
        <begin position="390"/>
        <end position="407"/>
    </location>
</feature>
<feature type="transmembrane region" description="Helical" evidence="6">
    <location>
        <begin position="12"/>
        <end position="30"/>
    </location>
</feature>
<comment type="caution">
    <text evidence="7">The sequence shown here is derived from an EMBL/GenBank/DDBJ whole genome shotgun (WGS) entry which is preliminary data.</text>
</comment>
<feature type="transmembrane region" description="Helical" evidence="6">
    <location>
        <begin position="172"/>
        <end position="194"/>
    </location>
</feature>
<keyword evidence="5 6" id="KW-0472">Membrane</keyword>
<evidence type="ECO:0000256" key="3">
    <source>
        <dbReference type="ARBA" id="ARBA00022692"/>
    </source>
</evidence>
<evidence type="ECO:0000313" key="7">
    <source>
        <dbReference type="EMBL" id="MSU07567.1"/>
    </source>
</evidence>
<evidence type="ECO:0000256" key="1">
    <source>
        <dbReference type="ARBA" id="ARBA00004651"/>
    </source>
</evidence>
<dbReference type="PANTHER" id="PTHR30250">
    <property type="entry name" value="PST FAMILY PREDICTED COLANIC ACID TRANSPORTER"/>
    <property type="match status" value="1"/>
</dbReference>
<organism evidence="7 8">
    <name type="scientific">Anaerovibrio slackiae</name>
    <dbReference type="NCBI Taxonomy" id="2652309"/>
    <lineage>
        <taxon>Bacteria</taxon>
        <taxon>Bacillati</taxon>
        <taxon>Bacillota</taxon>
        <taxon>Negativicutes</taxon>
        <taxon>Selenomonadales</taxon>
        <taxon>Selenomonadaceae</taxon>
        <taxon>Anaerovibrio</taxon>
    </lineage>
</organism>
<dbReference type="GeneID" id="96777476"/>
<dbReference type="GO" id="GO:0005886">
    <property type="term" value="C:plasma membrane"/>
    <property type="evidence" value="ECO:0007669"/>
    <property type="project" value="UniProtKB-SubCell"/>
</dbReference>
<keyword evidence="3 6" id="KW-0812">Transmembrane</keyword>
<name>A0A6I2U9Y4_9FIRM</name>
<feature type="transmembrane region" description="Helical" evidence="6">
    <location>
        <begin position="328"/>
        <end position="348"/>
    </location>
</feature>
<evidence type="ECO:0000256" key="6">
    <source>
        <dbReference type="SAM" id="Phobius"/>
    </source>
</evidence>
<comment type="subcellular location">
    <subcellularLocation>
        <location evidence="1">Cell membrane</location>
        <topology evidence="1">Multi-pass membrane protein</topology>
    </subcellularLocation>
</comment>
<dbReference type="InterPro" id="IPR050833">
    <property type="entry name" value="Poly_Biosynth_Transport"/>
</dbReference>
<protein>
    <submittedName>
        <fullName evidence="7">Flippase</fullName>
    </submittedName>
</protein>
<proteinExistence type="predicted"/>
<dbReference type="Pfam" id="PF01943">
    <property type="entry name" value="Polysacc_synt"/>
    <property type="match status" value="1"/>
</dbReference>
<feature type="transmembrane region" description="Helical" evidence="6">
    <location>
        <begin position="83"/>
        <end position="107"/>
    </location>
</feature>
<feature type="transmembrane region" description="Helical" evidence="6">
    <location>
        <begin position="42"/>
        <end position="63"/>
    </location>
</feature>
<feature type="transmembrane region" description="Helical" evidence="6">
    <location>
        <begin position="146"/>
        <end position="166"/>
    </location>
</feature>
<dbReference type="CDD" id="cd13128">
    <property type="entry name" value="MATE_Wzx_like"/>
    <property type="match status" value="1"/>
</dbReference>
<evidence type="ECO:0000313" key="8">
    <source>
        <dbReference type="Proteomes" id="UP000433181"/>
    </source>
</evidence>
<accession>A0A6I2U9Y4</accession>
<keyword evidence="4 6" id="KW-1133">Transmembrane helix</keyword>
<sequence>MKKANLKLAENICSLGIIKGLQYVLAFITFPYLVRVLEVDGYGMLVFAQGIIQYFVLFTDYGFNLLAPREIARHDSPRRRGKVFAGIFGGKVLLLLLSTIVFVVWLLVGSAYTNLDACLYSVLYITVVGNVLFPVWFFQGIQQMRYITLVNVLARFFSVIGIFVSVNDSDDYIIAALCQSAVPLLAALFSWLILLRKYPEVFVVPTYNDVKGGLADGWPIFTSTVAINLYTASNVVFLGMLTNNTVVGYFSGAKKIIDNVVQLLSPVTQAIYPHVSKKVAESKTDALVFLRKVLLLLGGSNFVLSIVIFIFAERVINILLGNGYDQSVLLLRIMAFCPFMISLSNIFGIQTMLTFGMQRAFNMILIAAAIFNTCLVLPMIYFFAAEGVSVTVMLTETMVTLVMWIVLRKNKVELS</sequence>
<dbReference type="Proteomes" id="UP000433181">
    <property type="component" value="Unassembled WGS sequence"/>
</dbReference>
<keyword evidence="2" id="KW-1003">Cell membrane</keyword>
<evidence type="ECO:0000256" key="4">
    <source>
        <dbReference type="ARBA" id="ARBA00022989"/>
    </source>
</evidence>
<dbReference type="InterPro" id="IPR002797">
    <property type="entry name" value="Polysacc_synth"/>
</dbReference>
<evidence type="ECO:0000256" key="2">
    <source>
        <dbReference type="ARBA" id="ARBA00022475"/>
    </source>
</evidence>
<gene>
    <name evidence="7" type="ORF">FYJ84_00950</name>
</gene>
<feature type="transmembrane region" description="Helical" evidence="6">
    <location>
        <begin position="293"/>
        <end position="316"/>
    </location>
</feature>
<dbReference type="PANTHER" id="PTHR30250:SF11">
    <property type="entry name" value="O-ANTIGEN TRANSPORTER-RELATED"/>
    <property type="match status" value="1"/>
</dbReference>
<dbReference type="RefSeq" id="WP_154405193.1">
    <property type="nucleotide sequence ID" value="NZ_VUNR01000001.1"/>
</dbReference>
<keyword evidence="8" id="KW-1185">Reference proteome</keyword>
<reference evidence="7 8" key="1">
    <citation type="submission" date="2019-08" db="EMBL/GenBank/DDBJ databases">
        <title>In-depth cultivation of the pig gut microbiome towards novel bacterial diversity and tailored functional studies.</title>
        <authorList>
            <person name="Wylensek D."/>
            <person name="Hitch T.C.A."/>
            <person name="Clavel T."/>
        </authorList>
    </citation>
    <scope>NUCLEOTIDE SEQUENCE [LARGE SCALE GENOMIC DNA]</scope>
    <source>
        <strain evidence="7 8">WCA-693-APC-5D-A</strain>
    </source>
</reference>
<feature type="transmembrane region" description="Helical" evidence="6">
    <location>
        <begin position="119"/>
        <end position="139"/>
    </location>
</feature>
<dbReference type="EMBL" id="VUNR01000001">
    <property type="protein sequence ID" value="MSU07567.1"/>
    <property type="molecule type" value="Genomic_DNA"/>
</dbReference>
<feature type="transmembrane region" description="Helical" evidence="6">
    <location>
        <begin position="360"/>
        <end position="384"/>
    </location>
</feature>